<keyword evidence="3" id="KW-1185">Reference proteome</keyword>
<accession>A0A7X6DII7</accession>
<protein>
    <submittedName>
        <fullName evidence="2">DUF805 domain-containing protein</fullName>
    </submittedName>
</protein>
<feature type="transmembrane region" description="Helical" evidence="1">
    <location>
        <begin position="74"/>
        <end position="93"/>
    </location>
</feature>
<gene>
    <name evidence="2" type="ORF">RAMLITH_18405</name>
</gene>
<evidence type="ECO:0000313" key="2">
    <source>
        <dbReference type="EMBL" id="NKE67798.1"/>
    </source>
</evidence>
<sequence>MDFTQAIKTCFNKYATFTGRAGRPEFWWFFLFQVIVLAVASMLGEMLYVLATLALLLPALAVGARRLHDVHKSAWFLLLGFIPVLGFLILLYWCAQQSDPQANEYGSLPGSEEPGALPPGAV</sequence>
<dbReference type="AlphaFoldDB" id="A0A7X6DII7"/>
<reference evidence="2 3" key="1">
    <citation type="journal article" date="2020" name="Nature">
        <title>Bacterial chemolithoautotrophy via manganese oxidation.</title>
        <authorList>
            <person name="Yu H."/>
            <person name="Leadbetter J.R."/>
        </authorList>
    </citation>
    <scope>NUCLEOTIDE SEQUENCE [LARGE SCALE GENOMIC DNA]</scope>
    <source>
        <strain evidence="2 3">RBP-1</strain>
    </source>
</reference>
<dbReference type="Proteomes" id="UP000521868">
    <property type="component" value="Unassembled WGS sequence"/>
</dbReference>
<dbReference type="GO" id="GO:0005886">
    <property type="term" value="C:plasma membrane"/>
    <property type="evidence" value="ECO:0007669"/>
    <property type="project" value="TreeGrafter"/>
</dbReference>
<feature type="transmembrane region" description="Helical" evidence="1">
    <location>
        <begin position="29"/>
        <end position="62"/>
    </location>
</feature>
<evidence type="ECO:0000256" key="1">
    <source>
        <dbReference type="SAM" id="Phobius"/>
    </source>
</evidence>
<keyword evidence="1" id="KW-0472">Membrane</keyword>
<dbReference type="Pfam" id="PF05656">
    <property type="entry name" value="DUF805"/>
    <property type="match status" value="1"/>
</dbReference>
<dbReference type="InterPro" id="IPR008523">
    <property type="entry name" value="DUF805"/>
</dbReference>
<keyword evidence="1" id="KW-1133">Transmembrane helix</keyword>
<dbReference type="PANTHER" id="PTHR34980">
    <property type="entry name" value="INNER MEMBRANE PROTEIN-RELATED-RELATED"/>
    <property type="match status" value="1"/>
</dbReference>
<organism evidence="2 3">
    <name type="scientific">Ramlibacter lithotrophicus</name>
    <dbReference type="NCBI Taxonomy" id="2606681"/>
    <lineage>
        <taxon>Bacteria</taxon>
        <taxon>Pseudomonadati</taxon>
        <taxon>Pseudomonadota</taxon>
        <taxon>Betaproteobacteria</taxon>
        <taxon>Burkholderiales</taxon>
        <taxon>Comamonadaceae</taxon>
        <taxon>Ramlibacter</taxon>
    </lineage>
</organism>
<name>A0A7X6DII7_9BURK</name>
<proteinExistence type="predicted"/>
<dbReference type="EMBL" id="VTOX01000007">
    <property type="protein sequence ID" value="NKE67798.1"/>
    <property type="molecule type" value="Genomic_DNA"/>
</dbReference>
<keyword evidence="1" id="KW-0812">Transmembrane</keyword>
<comment type="caution">
    <text evidence="2">The sequence shown here is derived from an EMBL/GenBank/DDBJ whole genome shotgun (WGS) entry which is preliminary data.</text>
</comment>
<evidence type="ECO:0000313" key="3">
    <source>
        <dbReference type="Proteomes" id="UP000521868"/>
    </source>
</evidence>
<dbReference type="PANTHER" id="PTHR34980:SF2">
    <property type="entry name" value="INNER MEMBRANE PROTEIN YHAH-RELATED"/>
    <property type="match status" value="1"/>
</dbReference>
<dbReference type="RefSeq" id="WP_168108923.1">
    <property type="nucleotide sequence ID" value="NZ_VTOX01000007.1"/>
</dbReference>